<dbReference type="Proteomes" id="UP000231564">
    <property type="component" value="Chromosome MARIT"/>
</dbReference>
<evidence type="ECO:0008006" key="3">
    <source>
        <dbReference type="Google" id="ProtNLM"/>
    </source>
</evidence>
<accession>A0A2H1E683</accession>
<keyword evidence="2" id="KW-1185">Reference proteome</keyword>
<name>A0A2H1E683_9FLAO</name>
<gene>
    <name evidence="1" type="ORF">MARIT_0350</name>
</gene>
<dbReference type="RefSeq" id="WP_100210593.1">
    <property type="nucleotide sequence ID" value="NZ_CP138495.1"/>
</dbReference>
<dbReference type="KEGG" id="tmar:MARIT_0350"/>
<sequence length="315" mass="37901">MREELTWRVLEGLYRLYKGKSTRLKLMNNIYVKRVLYDIKRVIDYKEGNMNVIIKHKDYDKFFEDNLLDQYLYYANFFKEVDIEISAQRNYSEYVLKSLMLIHKNKENLKGTLSTPHIFSSNFFEEKDSKFLDDNKRLRDDILKILGAKEFPMQSPKSQQWKLVVDCKDPKYILLCENIDFLKDPWLFRENNIELWHLGGNNTKKLEEVPSKKIIHPVFYVCDWDYHGLNIYIRIKEILAKKDKEITLLIPKNPTLKPIKSGKHYSEWREEEFTNLKRDAFTKEAQNLIEELVSKNKWIEEQTIKPIDLVLNKFN</sequence>
<dbReference type="OrthoDB" id="642277at2"/>
<evidence type="ECO:0000313" key="2">
    <source>
        <dbReference type="Proteomes" id="UP000231564"/>
    </source>
</evidence>
<proteinExistence type="predicted"/>
<dbReference type="AlphaFoldDB" id="A0A2H1E683"/>
<reference evidence="1 2" key="1">
    <citation type="submission" date="2016-11" db="EMBL/GenBank/DDBJ databases">
        <authorList>
            <person name="Jaros S."/>
            <person name="Januszkiewicz K."/>
            <person name="Wedrychowicz H."/>
        </authorList>
    </citation>
    <scope>NUCLEOTIDE SEQUENCE [LARGE SCALE GENOMIC DNA]</scope>
    <source>
        <strain evidence="1">NCIMB 2154T</strain>
    </source>
</reference>
<dbReference type="EMBL" id="LT634361">
    <property type="protein sequence ID" value="SFZ80258.1"/>
    <property type="molecule type" value="Genomic_DNA"/>
</dbReference>
<organism evidence="1 2">
    <name type="scientific">Tenacibaculum maritimum NCIMB 2154</name>
    <dbReference type="NCBI Taxonomy" id="1349785"/>
    <lineage>
        <taxon>Bacteria</taxon>
        <taxon>Pseudomonadati</taxon>
        <taxon>Bacteroidota</taxon>
        <taxon>Flavobacteriia</taxon>
        <taxon>Flavobacteriales</taxon>
        <taxon>Flavobacteriaceae</taxon>
        <taxon>Tenacibaculum</taxon>
    </lineage>
</organism>
<dbReference type="GeneID" id="47721955"/>
<evidence type="ECO:0000313" key="1">
    <source>
        <dbReference type="EMBL" id="SFZ80258.1"/>
    </source>
</evidence>
<protein>
    <recommendedName>
        <fullName evidence="3">Wadjet protein JetD C-terminal domain-containing protein</fullName>
    </recommendedName>
</protein>